<dbReference type="InterPro" id="IPR003370">
    <property type="entry name" value="Chromate_transpt"/>
</dbReference>
<evidence type="ECO:0000256" key="5">
    <source>
        <dbReference type="ARBA" id="ARBA00022989"/>
    </source>
</evidence>
<dbReference type="GO" id="GO:0015109">
    <property type="term" value="F:chromate transmembrane transporter activity"/>
    <property type="evidence" value="ECO:0007669"/>
    <property type="project" value="InterPro"/>
</dbReference>
<evidence type="ECO:0008006" key="10">
    <source>
        <dbReference type="Google" id="ProtNLM"/>
    </source>
</evidence>
<keyword evidence="4 7" id="KW-0812">Transmembrane</keyword>
<evidence type="ECO:0000313" key="9">
    <source>
        <dbReference type="Proteomes" id="UP000243688"/>
    </source>
</evidence>
<evidence type="ECO:0000256" key="4">
    <source>
        <dbReference type="ARBA" id="ARBA00022692"/>
    </source>
</evidence>
<dbReference type="InterPro" id="IPR052518">
    <property type="entry name" value="CHR_Transporter"/>
</dbReference>
<accession>A0A2A6DXL8</accession>
<comment type="similarity">
    <text evidence="2">Belongs to the chromate ion transporter (CHR) (TC 2.A.51) family.</text>
</comment>
<keyword evidence="6 7" id="KW-0472">Membrane</keyword>
<evidence type="ECO:0000256" key="2">
    <source>
        <dbReference type="ARBA" id="ARBA00005262"/>
    </source>
</evidence>
<reference evidence="8 9" key="1">
    <citation type="submission" date="2016-12" db="EMBL/GenBank/DDBJ databases">
        <title>Candidatus Reconcilibacillus cellulovorans genome.</title>
        <authorList>
            <person name="Kolinko S."/>
            <person name="Wu Y.-W."/>
            <person name="Tachea F."/>
            <person name="Denzel E."/>
            <person name="Hiras J."/>
            <person name="Baecker N."/>
            <person name="Chan L.J."/>
            <person name="Eichorst S.A."/>
            <person name="Frey D."/>
            <person name="Adams P.D."/>
            <person name="Pray T."/>
            <person name="Tanjore D."/>
            <person name="Petzold C.J."/>
            <person name="Gladden J.M."/>
            <person name="Simmons B.A."/>
            <person name="Singer S.W."/>
        </authorList>
    </citation>
    <scope>NUCLEOTIDE SEQUENCE [LARGE SCALE GENOMIC DNA]</scope>
    <source>
        <strain evidence="8">JTherm</strain>
    </source>
</reference>
<feature type="transmembrane region" description="Helical" evidence="7">
    <location>
        <begin position="52"/>
        <end position="71"/>
    </location>
</feature>
<comment type="subcellular location">
    <subcellularLocation>
        <location evidence="1">Cell membrane</location>
        <topology evidence="1">Multi-pass membrane protein</topology>
    </subcellularLocation>
</comment>
<sequence>MKKAQLRVKLFWSFFKVGWTAFGGGYAVIPFFEREIAERRRWMRRGELADLFGAAQSVPGAIAVNAAAMVGRRVAGWPGALTAALGVLTPAFGLALACGVLYFALRGYPQAEAVFRGVRAGAVALIVYAAVRFARTALQTTADAIVALAALFMLLAVGVHPAWVIAGGAAVGLAFGREAGLGGRRLDDLVRRRKEAQAPRDPGYFLGDGI</sequence>
<organism evidence="8 9">
    <name type="scientific">Candidatus Reconcilbacillus cellulovorans</name>
    <dbReference type="NCBI Taxonomy" id="1906605"/>
    <lineage>
        <taxon>Bacteria</taxon>
        <taxon>Bacillati</taxon>
        <taxon>Bacillota</taxon>
        <taxon>Bacilli</taxon>
        <taxon>Bacillales</taxon>
        <taxon>Paenibacillaceae</taxon>
        <taxon>Candidatus Reconcilbacillus</taxon>
    </lineage>
</organism>
<feature type="transmembrane region" description="Helical" evidence="7">
    <location>
        <begin position="117"/>
        <end position="138"/>
    </location>
</feature>
<evidence type="ECO:0000256" key="1">
    <source>
        <dbReference type="ARBA" id="ARBA00004651"/>
    </source>
</evidence>
<keyword evidence="3" id="KW-1003">Cell membrane</keyword>
<evidence type="ECO:0000313" key="8">
    <source>
        <dbReference type="EMBL" id="PDO09504.1"/>
    </source>
</evidence>
<dbReference type="PANTHER" id="PTHR43663">
    <property type="entry name" value="CHROMATE TRANSPORT PROTEIN-RELATED"/>
    <property type="match status" value="1"/>
</dbReference>
<name>A0A2A6DXL8_9BACL</name>
<dbReference type="EMBL" id="MOXJ01000036">
    <property type="protein sequence ID" value="PDO09504.1"/>
    <property type="molecule type" value="Genomic_DNA"/>
</dbReference>
<dbReference type="GO" id="GO:0005886">
    <property type="term" value="C:plasma membrane"/>
    <property type="evidence" value="ECO:0007669"/>
    <property type="project" value="UniProtKB-SubCell"/>
</dbReference>
<protein>
    <recommendedName>
        <fullName evidence="10">Chromate transporter</fullName>
    </recommendedName>
</protein>
<evidence type="ECO:0000256" key="6">
    <source>
        <dbReference type="ARBA" id="ARBA00023136"/>
    </source>
</evidence>
<dbReference type="Proteomes" id="UP000243688">
    <property type="component" value="Unassembled WGS sequence"/>
</dbReference>
<evidence type="ECO:0000256" key="3">
    <source>
        <dbReference type="ARBA" id="ARBA00022475"/>
    </source>
</evidence>
<dbReference type="AlphaFoldDB" id="A0A2A6DXL8"/>
<feature type="transmembrane region" description="Helical" evidence="7">
    <location>
        <begin position="144"/>
        <end position="175"/>
    </location>
</feature>
<gene>
    <name evidence="8" type="ORF">BLM47_12105</name>
</gene>
<comment type="caution">
    <text evidence="8">The sequence shown here is derived from an EMBL/GenBank/DDBJ whole genome shotgun (WGS) entry which is preliminary data.</text>
</comment>
<feature type="transmembrane region" description="Helical" evidence="7">
    <location>
        <begin position="83"/>
        <end position="105"/>
    </location>
</feature>
<feature type="transmembrane region" description="Helical" evidence="7">
    <location>
        <begin position="12"/>
        <end position="32"/>
    </location>
</feature>
<dbReference type="PANTHER" id="PTHR43663:SF1">
    <property type="entry name" value="CHROMATE TRANSPORTER"/>
    <property type="match status" value="1"/>
</dbReference>
<keyword evidence="5 7" id="KW-1133">Transmembrane helix</keyword>
<dbReference type="Pfam" id="PF02417">
    <property type="entry name" value="Chromate_transp"/>
    <property type="match status" value="1"/>
</dbReference>
<proteinExistence type="inferred from homology"/>
<evidence type="ECO:0000256" key="7">
    <source>
        <dbReference type="SAM" id="Phobius"/>
    </source>
</evidence>